<reference evidence="2 3" key="1">
    <citation type="submission" date="2016-10" db="EMBL/GenBank/DDBJ databases">
        <authorList>
            <person name="de Groot N.N."/>
        </authorList>
    </citation>
    <scope>NUCLEOTIDE SEQUENCE [LARGE SCALE GENOMIC DNA]</scope>
    <source>
        <strain evidence="2 3">YAD2003</strain>
    </source>
</reference>
<dbReference type="Proteomes" id="UP000183190">
    <property type="component" value="Unassembled WGS sequence"/>
</dbReference>
<feature type="domain" description="MobA/VirD2-like nuclease" evidence="1">
    <location>
        <begin position="32"/>
        <end position="146"/>
    </location>
</feature>
<evidence type="ECO:0000259" key="1">
    <source>
        <dbReference type="Pfam" id="PF03432"/>
    </source>
</evidence>
<evidence type="ECO:0000313" key="3">
    <source>
        <dbReference type="Proteomes" id="UP000183190"/>
    </source>
</evidence>
<gene>
    <name evidence="2" type="ORF">SAMN02910265_01067</name>
</gene>
<dbReference type="AlphaFoldDB" id="A0A1H6IRU1"/>
<accession>A0A1H6IRU1</accession>
<proteinExistence type="predicted"/>
<dbReference type="InterPro" id="IPR005094">
    <property type="entry name" value="Endonuclease_MobA/VirD2"/>
</dbReference>
<evidence type="ECO:0000313" key="2">
    <source>
        <dbReference type="EMBL" id="SEH50701.1"/>
    </source>
</evidence>
<dbReference type="OrthoDB" id="9763513at2"/>
<name>A0A1H6IRU1_RUMFL</name>
<dbReference type="Pfam" id="PF03432">
    <property type="entry name" value="Relaxase"/>
    <property type="match status" value="1"/>
</dbReference>
<dbReference type="RefSeq" id="WP_074715008.1">
    <property type="nucleotide sequence ID" value="NZ_FNWV01000003.1"/>
</dbReference>
<dbReference type="EMBL" id="FNWV01000003">
    <property type="protein sequence ID" value="SEH50701.1"/>
    <property type="molecule type" value="Genomic_DNA"/>
</dbReference>
<organism evidence="2 3">
    <name type="scientific">Ruminococcus flavefaciens</name>
    <dbReference type="NCBI Taxonomy" id="1265"/>
    <lineage>
        <taxon>Bacteria</taxon>
        <taxon>Bacillati</taxon>
        <taxon>Bacillota</taxon>
        <taxon>Clostridia</taxon>
        <taxon>Eubacteriales</taxon>
        <taxon>Oscillospiraceae</taxon>
        <taxon>Ruminococcus</taxon>
    </lineage>
</organism>
<sequence length="164" mass="19190">MAKIDIIRNTYGGLEYLHNALEYVTDYRALYNVGYGVNPYDTEMAYNQMLYTRQYFGKVSGNPLVHIVVAYNNQVKDIETAAYYGQQCAQYFAPRFQVLSCNHKKDEHCCQFHTHLIINSVSYINGQMIKTGYDDMYAYCKYVEQVTGQRCWFYFENKAVYNGV</sequence>
<protein>
    <submittedName>
        <fullName evidence="2">Relaxase/Mobilisation nuclease domain-containing protein</fullName>
    </submittedName>
</protein>